<dbReference type="GO" id="GO:0002181">
    <property type="term" value="P:cytoplasmic translation"/>
    <property type="evidence" value="ECO:0007669"/>
    <property type="project" value="TreeGrafter"/>
</dbReference>
<accession>A0A0G0Y956</accession>
<sequence length="179" mass="18930">MSRIGKLPISIPASITVDIRDGLVVVSGPKGELATKIPTGVKVTREEDKIIVNSEMSNLHGLIRTLINNCVLGVTQGWTRVLELNGTGYRANTTGAELNLALGFSHPVVVKAPTGITFTIAENKITVLGADKVVVGEVAAKIRKLRPADVYKAKGFKYEGEVIRRKAGKAAKAGTTGGK</sequence>
<keyword evidence="1 5" id="KW-0689">Ribosomal protein</keyword>
<evidence type="ECO:0000313" key="8">
    <source>
        <dbReference type="EMBL" id="KKS33257.1"/>
    </source>
</evidence>
<comment type="similarity">
    <text evidence="5">Belongs to the universal ribosomal protein uL6 family.</text>
</comment>
<dbReference type="GO" id="GO:0003735">
    <property type="term" value="F:structural constituent of ribosome"/>
    <property type="evidence" value="ECO:0007669"/>
    <property type="project" value="UniProtKB-UniRule"/>
</dbReference>
<dbReference type="SUPFAM" id="SSF56053">
    <property type="entry name" value="Ribosomal protein L6"/>
    <property type="match status" value="2"/>
</dbReference>
<protein>
    <recommendedName>
        <fullName evidence="3 4">50S ribosomal protein L6</fullName>
    </recommendedName>
</protein>
<evidence type="ECO:0000256" key="1">
    <source>
        <dbReference type="ARBA" id="ARBA00022980"/>
    </source>
</evidence>
<dbReference type="EMBL" id="LCCN01000001">
    <property type="protein sequence ID" value="KKS33257.1"/>
    <property type="molecule type" value="Genomic_DNA"/>
</dbReference>
<evidence type="ECO:0000256" key="2">
    <source>
        <dbReference type="ARBA" id="ARBA00023274"/>
    </source>
</evidence>
<evidence type="ECO:0000259" key="7">
    <source>
        <dbReference type="Pfam" id="PF00347"/>
    </source>
</evidence>
<keyword evidence="2 5" id="KW-0687">Ribonucleoprotein</keyword>
<evidence type="ECO:0000256" key="5">
    <source>
        <dbReference type="RuleBase" id="RU003869"/>
    </source>
</evidence>
<dbReference type="InterPro" id="IPR000702">
    <property type="entry name" value="Ribosomal_uL6-like"/>
</dbReference>
<dbReference type="Pfam" id="PF00347">
    <property type="entry name" value="Ribosomal_L6"/>
    <property type="match status" value="2"/>
</dbReference>
<organism evidence="8 9">
    <name type="scientific">Candidatus Amesbacteria bacterium GW2011_GWA2_42_12</name>
    <dbReference type="NCBI Taxonomy" id="1618356"/>
    <lineage>
        <taxon>Bacteria</taxon>
        <taxon>Candidatus Amesiibacteriota</taxon>
    </lineage>
</organism>
<reference evidence="8 9" key="1">
    <citation type="journal article" date="2015" name="Nature">
        <title>rRNA introns, odd ribosomes, and small enigmatic genomes across a large radiation of phyla.</title>
        <authorList>
            <person name="Brown C.T."/>
            <person name="Hug L.A."/>
            <person name="Thomas B.C."/>
            <person name="Sharon I."/>
            <person name="Castelle C.J."/>
            <person name="Singh A."/>
            <person name="Wilkins M.J."/>
            <person name="Williams K.H."/>
            <person name="Banfield J.F."/>
        </authorList>
    </citation>
    <scope>NUCLEOTIDE SEQUENCE [LARGE SCALE GENOMIC DNA]</scope>
</reference>
<keyword evidence="6" id="KW-0699">rRNA-binding</keyword>
<dbReference type="Gene3D" id="3.90.930.12">
    <property type="entry name" value="Ribosomal protein L6, alpha-beta domain"/>
    <property type="match status" value="2"/>
</dbReference>
<dbReference type="PRINTS" id="PR00059">
    <property type="entry name" value="RIBOSOMALL6"/>
</dbReference>
<dbReference type="PIRSF" id="PIRSF002162">
    <property type="entry name" value="Ribosomal_L6"/>
    <property type="match status" value="1"/>
</dbReference>
<dbReference type="GO" id="GO:0022625">
    <property type="term" value="C:cytosolic large ribosomal subunit"/>
    <property type="evidence" value="ECO:0007669"/>
    <property type="project" value="UniProtKB-UniRule"/>
</dbReference>
<dbReference type="Proteomes" id="UP000034160">
    <property type="component" value="Unassembled WGS sequence"/>
</dbReference>
<gene>
    <name evidence="8" type="ORF">UU93_C0001G0088</name>
</gene>
<dbReference type="STRING" id="1618356.UU93_C0001G0088"/>
<comment type="caution">
    <text evidence="8">The sequence shown here is derived from an EMBL/GenBank/DDBJ whole genome shotgun (WGS) entry which is preliminary data.</text>
</comment>
<dbReference type="NCBIfam" id="TIGR03654">
    <property type="entry name" value="L6_bact"/>
    <property type="match status" value="1"/>
</dbReference>
<dbReference type="PATRIC" id="fig|1618356.3.peg.90"/>
<dbReference type="AlphaFoldDB" id="A0A0G0Y956"/>
<proteinExistence type="inferred from homology"/>
<name>A0A0G0Y956_9BACT</name>
<dbReference type="PANTHER" id="PTHR11655:SF14">
    <property type="entry name" value="LARGE RIBOSOMAL SUBUNIT PROTEIN UL6M"/>
    <property type="match status" value="1"/>
</dbReference>
<keyword evidence="6" id="KW-0694">RNA-binding</keyword>
<dbReference type="InterPro" id="IPR019906">
    <property type="entry name" value="Ribosomal_uL6_bac-type"/>
</dbReference>
<dbReference type="InterPro" id="IPR020040">
    <property type="entry name" value="Ribosomal_uL6_a/b-dom"/>
</dbReference>
<dbReference type="GO" id="GO:0019843">
    <property type="term" value="F:rRNA binding"/>
    <property type="evidence" value="ECO:0007669"/>
    <property type="project" value="UniProtKB-UniRule"/>
</dbReference>
<feature type="domain" description="Large ribosomal subunit protein uL6 alpha-beta" evidence="7">
    <location>
        <begin position="11"/>
        <end position="77"/>
    </location>
</feature>
<comment type="function">
    <text evidence="6">This protein binds to the 23S rRNA, and is important in its secondary structure. It is located near the subunit interface in the base of the L7/L12 stalk, and near the tRNA binding site of the peptidyltransferase center.</text>
</comment>
<evidence type="ECO:0000256" key="4">
    <source>
        <dbReference type="NCBIfam" id="TIGR03654"/>
    </source>
</evidence>
<dbReference type="InterPro" id="IPR036789">
    <property type="entry name" value="Ribosomal_uL6-like_a/b-dom_sf"/>
</dbReference>
<dbReference type="PANTHER" id="PTHR11655">
    <property type="entry name" value="60S/50S RIBOSOMAL PROTEIN L6/L9"/>
    <property type="match status" value="1"/>
</dbReference>
<evidence type="ECO:0000313" key="9">
    <source>
        <dbReference type="Proteomes" id="UP000034160"/>
    </source>
</evidence>
<feature type="domain" description="Large ribosomal subunit protein uL6 alpha-beta" evidence="7">
    <location>
        <begin position="86"/>
        <end position="158"/>
    </location>
</feature>
<evidence type="ECO:0000256" key="3">
    <source>
        <dbReference type="ARBA" id="ARBA00035454"/>
    </source>
</evidence>
<evidence type="ECO:0000256" key="6">
    <source>
        <dbReference type="RuleBase" id="RU003870"/>
    </source>
</evidence>